<dbReference type="InterPro" id="IPR001279">
    <property type="entry name" value="Metallo-B-lactamas"/>
</dbReference>
<evidence type="ECO:0000259" key="1">
    <source>
        <dbReference type="SMART" id="SM00849"/>
    </source>
</evidence>
<dbReference type="PANTHER" id="PTHR42663:SF4">
    <property type="entry name" value="SLL1036 PROTEIN"/>
    <property type="match status" value="1"/>
</dbReference>
<feature type="domain" description="Metallo-beta-lactamase" evidence="1">
    <location>
        <begin position="29"/>
        <end position="219"/>
    </location>
</feature>
<dbReference type="AlphaFoldDB" id="A0A7C9VL18"/>
<dbReference type="InterPro" id="IPR036866">
    <property type="entry name" value="RibonucZ/Hydroxyglut_hydro"/>
</dbReference>
<comment type="caution">
    <text evidence="2">The sequence shown here is derived from an EMBL/GenBank/DDBJ whole genome shotgun (WGS) entry which is preliminary data.</text>
</comment>
<evidence type="ECO:0000313" key="2">
    <source>
        <dbReference type="EMBL" id="NGX94854.1"/>
    </source>
</evidence>
<dbReference type="SUPFAM" id="SSF56281">
    <property type="entry name" value="Metallo-hydrolase/oxidoreductase"/>
    <property type="match status" value="1"/>
</dbReference>
<dbReference type="Pfam" id="PF12706">
    <property type="entry name" value="Lactamase_B_2"/>
    <property type="match status" value="1"/>
</dbReference>
<dbReference type="Proteomes" id="UP000480266">
    <property type="component" value="Unassembled WGS sequence"/>
</dbReference>
<gene>
    <name evidence="2" type="ORF">G4V63_06355</name>
</gene>
<name>A0A7C9VL18_9BRAD</name>
<dbReference type="EMBL" id="JAAMRR010000335">
    <property type="protein sequence ID" value="NGX94854.1"/>
    <property type="molecule type" value="Genomic_DNA"/>
</dbReference>
<keyword evidence="3" id="KW-1185">Reference proteome</keyword>
<dbReference type="SMART" id="SM00849">
    <property type="entry name" value="Lactamase_B"/>
    <property type="match status" value="1"/>
</dbReference>
<sequence length="276" mass="30044">MPTTMSVRFWGVRGSIPCPGPNTVRYGGNTSCVEVRCGDHRLVFDAGSGLRMLGLELAEEAEPTDIDLFLSHCHIDHLIGLPFFVPAFMTGNRLRLWAGNLKAAGGVQETVRKLMSYPLFPIELEAAHGKVEFTDFEPGDILTPRPGIKVTTAALNHPGGAIGYRVEFGGRAMAYITDTELSADEIDPALVELARDASIVIIDTTYTDEELPEHVGWGHSSWQQAVRLANEAGVGKLYLFHHDPEHDDDEMDRIAAAAAKARPGTVVAREGLSIEI</sequence>
<protein>
    <submittedName>
        <fullName evidence="2">MBL fold metallo-hydrolase</fullName>
    </submittedName>
</protein>
<dbReference type="PANTHER" id="PTHR42663">
    <property type="entry name" value="HYDROLASE C777.06C-RELATED-RELATED"/>
    <property type="match status" value="1"/>
</dbReference>
<dbReference type="Gene3D" id="3.60.15.10">
    <property type="entry name" value="Ribonuclease Z/Hydroxyacylglutathione hydrolase-like"/>
    <property type="match status" value="1"/>
</dbReference>
<dbReference type="GO" id="GO:0016787">
    <property type="term" value="F:hydrolase activity"/>
    <property type="evidence" value="ECO:0007669"/>
    <property type="project" value="UniProtKB-KW"/>
</dbReference>
<organism evidence="2 3">
    <name type="scientific">Candidatus Afipia apatlaquensis</name>
    <dbReference type="NCBI Taxonomy" id="2712852"/>
    <lineage>
        <taxon>Bacteria</taxon>
        <taxon>Pseudomonadati</taxon>
        <taxon>Pseudomonadota</taxon>
        <taxon>Alphaproteobacteria</taxon>
        <taxon>Hyphomicrobiales</taxon>
        <taxon>Nitrobacteraceae</taxon>
        <taxon>Afipia</taxon>
    </lineage>
</organism>
<proteinExistence type="predicted"/>
<reference evidence="2" key="1">
    <citation type="submission" date="2020-02" db="EMBL/GenBank/DDBJ databases">
        <title>Draft genome sequence of Candidatus Afipia apatlaquensis IBT-C3, a potential strain for decolorization of textile dyes.</title>
        <authorList>
            <person name="Sanchez-Reyes A."/>
            <person name="Breton-Deval L."/>
            <person name="Mangelson H."/>
            <person name="Sanchez-Flores A."/>
        </authorList>
    </citation>
    <scope>NUCLEOTIDE SEQUENCE [LARGE SCALE GENOMIC DNA]</scope>
    <source>
        <strain evidence="2">IBT-C3</strain>
    </source>
</reference>
<evidence type="ECO:0000313" key="3">
    <source>
        <dbReference type="Proteomes" id="UP000480266"/>
    </source>
</evidence>
<accession>A0A7C9VL18</accession>
<dbReference type="CDD" id="cd07715">
    <property type="entry name" value="TaR3-like_MBL-fold"/>
    <property type="match status" value="1"/>
</dbReference>